<sequence>MEHPAIAYDPARVIWQQLKTLENGPFALAILIHSTAGTQAHHGV</sequence>
<evidence type="ECO:0000313" key="1">
    <source>
        <dbReference type="EMBL" id="BBD07389.1"/>
    </source>
</evidence>
<gene>
    <name evidence="1" type="ORF">DFE_0663</name>
</gene>
<evidence type="ECO:0000313" key="2">
    <source>
        <dbReference type="Proteomes" id="UP000269883"/>
    </source>
</evidence>
<dbReference type="KEGG" id="dfl:DFE_0663"/>
<protein>
    <submittedName>
        <fullName evidence="1">Uncharacterized protein</fullName>
    </submittedName>
</protein>
<dbReference type="EMBL" id="AP017378">
    <property type="protein sequence ID" value="BBD07389.1"/>
    <property type="molecule type" value="Genomic_DNA"/>
</dbReference>
<name>A0A2Z6AVV6_9BACT</name>
<accession>A0A2Z6AVV6</accession>
<reference evidence="1 2" key="1">
    <citation type="journal article" date="2018" name="Sci. Adv.">
        <title>Multi-heme cytochromes provide a pathway for survival in energy-limited environments.</title>
        <authorList>
            <person name="Deng X."/>
            <person name="Dohmae N."/>
            <person name="Nealson K.H."/>
            <person name="Hashimoto K."/>
            <person name="Okamoto A."/>
        </authorList>
    </citation>
    <scope>NUCLEOTIDE SEQUENCE [LARGE SCALE GENOMIC DNA]</scope>
    <source>
        <strain evidence="1 2">IS5</strain>
    </source>
</reference>
<keyword evidence="2" id="KW-1185">Reference proteome</keyword>
<proteinExistence type="predicted"/>
<dbReference type="Proteomes" id="UP000269883">
    <property type="component" value="Chromosome"/>
</dbReference>
<dbReference type="AlphaFoldDB" id="A0A2Z6AVV6"/>
<organism evidence="1 2">
    <name type="scientific">Desulfovibrio ferrophilus</name>
    <dbReference type="NCBI Taxonomy" id="241368"/>
    <lineage>
        <taxon>Bacteria</taxon>
        <taxon>Pseudomonadati</taxon>
        <taxon>Thermodesulfobacteriota</taxon>
        <taxon>Desulfovibrionia</taxon>
        <taxon>Desulfovibrionales</taxon>
        <taxon>Desulfovibrionaceae</taxon>
        <taxon>Desulfovibrio</taxon>
    </lineage>
</organism>